<keyword evidence="8 11" id="KW-0862">Zinc</keyword>
<dbReference type="OMA" id="FCNPANE"/>
<dbReference type="InterPro" id="IPR004170">
    <property type="entry name" value="WWE_dom"/>
</dbReference>
<keyword evidence="9" id="KW-0539">Nucleus</keyword>
<dbReference type="AlphaFoldDB" id="A0A4W3KJS3"/>
<keyword evidence="6" id="KW-0677">Repeat</keyword>
<dbReference type="Ensembl" id="ENSCMIT00000049146.1">
    <property type="protein sequence ID" value="ENSCMIP00000048470.1"/>
    <property type="gene ID" value="ENSCMIG00000019813.1"/>
</dbReference>
<dbReference type="SUPFAM" id="SSF56399">
    <property type="entry name" value="ADP-ribosylation"/>
    <property type="match status" value="1"/>
</dbReference>
<dbReference type="CDD" id="cd01439">
    <property type="entry name" value="TCCD_inducible_PARP_like"/>
    <property type="match status" value="1"/>
</dbReference>
<evidence type="ECO:0000313" key="16">
    <source>
        <dbReference type="Proteomes" id="UP000314986"/>
    </source>
</evidence>
<dbReference type="SMART" id="SM00356">
    <property type="entry name" value="ZnF_C3H1"/>
    <property type="match status" value="3"/>
</dbReference>
<gene>
    <name evidence="15" type="primary">LOC103181823</name>
</gene>
<dbReference type="Gene3D" id="3.30.1370.210">
    <property type="match status" value="1"/>
</dbReference>
<evidence type="ECO:0000259" key="14">
    <source>
        <dbReference type="PROSITE" id="PS51059"/>
    </source>
</evidence>
<evidence type="ECO:0000256" key="11">
    <source>
        <dbReference type="PROSITE-ProRule" id="PRU00723"/>
    </source>
</evidence>
<evidence type="ECO:0000256" key="3">
    <source>
        <dbReference type="ARBA" id="ARBA00022490"/>
    </source>
</evidence>
<dbReference type="GO" id="GO:1990404">
    <property type="term" value="F:NAD+-protein mono-ADP-ribosyltransferase activity"/>
    <property type="evidence" value="ECO:0007669"/>
    <property type="project" value="TreeGrafter"/>
</dbReference>
<evidence type="ECO:0000256" key="4">
    <source>
        <dbReference type="ARBA" id="ARBA00022553"/>
    </source>
</evidence>
<dbReference type="Pfam" id="PF25261">
    <property type="entry name" value="zf-CCCH_PARP12"/>
    <property type="match status" value="1"/>
</dbReference>
<evidence type="ECO:0000256" key="9">
    <source>
        <dbReference type="ARBA" id="ARBA00023242"/>
    </source>
</evidence>
<dbReference type="InterPro" id="IPR051712">
    <property type="entry name" value="ARTD-AVP"/>
</dbReference>
<dbReference type="PROSITE" id="PS51059">
    <property type="entry name" value="PARP_CATALYTIC"/>
    <property type="match status" value="1"/>
</dbReference>
<evidence type="ECO:0000259" key="13">
    <source>
        <dbReference type="PROSITE" id="PS50918"/>
    </source>
</evidence>
<dbReference type="InterPro" id="IPR037197">
    <property type="entry name" value="WWE_dom_sf"/>
</dbReference>
<sequence>MNWSIKILCSHYGSLQYEKLQRELQHDLSLTDVVLNQMLSNTQFFTVVQGTGSKPSGSNLTLDSCIIATTSIKLCKGYTNKSCQNYQNCQHLHLCRFFILGMCKYSKGRKTCKNSHNINDFHNMSILSAHGLQKLSEKELRVLLLQNDLALLPEVCLYYNRGSNHGQFGSCTHKETCNKLHICSYFILGSCKFGDGCIRSHSFTDNTTKLLLERLCLDEELIKNLLTIYQNGNHIKKKGAACQQASTSSRGNADSEEICLYFLRKNCSYKDKCIRIHWHLPYKWQIYNKTWTNLANMEQIEMAFCDPDNSISFEPSSINFETMMCGSNPVRRLSTASSVTKPPYFIMTTEWLWYKKEKLGTWTEYGCQDDHALPVTSADLENVYLANKDEEITFQSVAFILLLEMCQKNVLQGTSNEVRRRPRFITEEDVEKKIQGYGNLLEASACEPKNIPENWDKSALSDMGYQRVALSTFSKEYEEIQSLFQQTMPTGAIQKIDRNQNLGLWEIFQWQKERMKKRDNGKPVDERFLFCSTDPMFVDAICNQNFEWGSCAQVGTLYGNGAYFARDALDSKMDLYSDFTADTRFMFLARVLVGEFTQGRPGYHQPPRKDGRNTNLYDSCVDFPSDPTIFVIFEKCQIYPEYIIEYID</sequence>
<reference evidence="16" key="3">
    <citation type="journal article" date="2014" name="Nature">
        <title>Elephant shark genome provides unique insights into gnathostome evolution.</title>
        <authorList>
            <consortium name="International Elephant Shark Genome Sequencing Consortium"/>
            <person name="Venkatesh B."/>
            <person name="Lee A.P."/>
            <person name="Ravi V."/>
            <person name="Maurya A.K."/>
            <person name="Lian M.M."/>
            <person name="Swann J.B."/>
            <person name="Ohta Y."/>
            <person name="Flajnik M.F."/>
            <person name="Sutoh Y."/>
            <person name="Kasahara M."/>
            <person name="Hoon S."/>
            <person name="Gangu V."/>
            <person name="Roy S.W."/>
            <person name="Irimia M."/>
            <person name="Korzh V."/>
            <person name="Kondrychyn I."/>
            <person name="Lim Z.W."/>
            <person name="Tay B.H."/>
            <person name="Tohari S."/>
            <person name="Kong K.W."/>
            <person name="Ho S."/>
            <person name="Lorente-Galdos B."/>
            <person name="Quilez J."/>
            <person name="Marques-Bonet T."/>
            <person name="Raney B.J."/>
            <person name="Ingham P.W."/>
            <person name="Tay A."/>
            <person name="Hillier L.W."/>
            <person name="Minx P."/>
            <person name="Boehm T."/>
            <person name="Wilson R.K."/>
            <person name="Brenner S."/>
            <person name="Warren W.C."/>
        </authorList>
    </citation>
    <scope>NUCLEOTIDE SEQUENCE [LARGE SCALE GENOMIC DNA]</scope>
</reference>
<feature type="zinc finger region" description="C3H1-type" evidence="11">
    <location>
        <begin position="94"/>
        <end position="119"/>
    </location>
</feature>
<dbReference type="InterPro" id="IPR012317">
    <property type="entry name" value="Poly(ADP-ribose)pol_cat_dom"/>
</dbReference>
<name>A0A4W3KJS3_CALMI</name>
<dbReference type="Gene3D" id="3.30.720.50">
    <property type="match status" value="1"/>
</dbReference>
<comment type="subcellular location">
    <subcellularLocation>
        <location evidence="2">Cytoplasm</location>
    </subcellularLocation>
    <subcellularLocation>
        <location evidence="1">Nucleus</location>
    </subcellularLocation>
</comment>
<reference evidence="15" key="5">
    <citation type="submission" date="2025-09" db="UniProtKB">
        <authorList>
            <consortium name="Ensembl"/>
        </authorList>
    </citation>
    <scope>IDENTIFICATION</scope>
</reference>
<dbReference type="PANTHER" id="PTHR45740:SF6">
    <property type="entry name" value="PROTEIN MONO-ADP-RIBOSYLTRANSFERASE PARP12"/>
    <property type="match status" value="1"/>
</dbReference>
<dbReference type="GeneTree" id="ENSGT00940000154649"/>
<dbReference type="GO" id="GO:0003950">
    <property type="term" value="F:NAD+ poly-ADP-ribosyltransferase activity"/>
    <property type="evidence" value="ECO:0007669"/>
    <property type="project" value="InterPro"/>
</dbReference>
<dbReference type="GO" id="GO:0005737">
    <property type="term" value="C:cytoplasm"/>
    <property type="evidence" value="ECO:0007669"/>
    <property type="project" value="UniProtKB-SubCell"/>
</dbReference>
<comment type="similarity">
    <text evidence="10">Belongs to the ARTD/PARP family.</text>
</comment>
<keyword evidence="16" id="KW-1185">Reference proteome</keyword>
<feature type="domain" description="C3H1-type" evidence="12">
    <location>
        <begin position="182"/>
        <end position="204"/>
    </location>
</feature>
<feature type="zinc finger region" description="C3H1-type" evidence="11">
    <location>
        <begin position="253"/>
        <end position="280"/>
    </location>
</feature>
<dbReference type="PANTHER" id="PTHR45740">
    <property type="entry name" value="POLY [ADP-RIBOSE] POLYMERASE"/>
    <property type="match status" value="1"/>
</dbReference>
<evidence type="ECO:0000256" key="1">
    <source>
        <dbReference type="ARBA" id="ARBA00004123"/>
    </source>
</evidence>
<feature type="domain" description="C3H1-type" evidence="12">
    <location>
        <begin position="94"/>
        <end position="119"/>
    </location>
</feature>
<keyword evidence="7 11" id="KW-0863">Zinc-finger</keyword>
<reference evidence="16" key="2">
    <citation type="journal article" date="2007" name="PLoS Biol.">
        <title>Survey sequencing and comparative analysis of the elephant shark (Callorhinchus milii) genome.</title>
        <authorList>
            <person name="Venkatesh B."/>
            <person name="Kirkness E.F."/>
            <person name="Loh Y.H."/>
            <person name="Halpern A.L."/>
            <person name="Lee A.P."/>
            <person name="Johnson J."/>
            <person name="Dandona N."/>
            <person name="Viswanathan L.D."/>
            <person name="Tay A."/>
            <person name="Venter J.C."/>
            <person name="Strausberg R.L."/>
            <person name="Brenner S."/>
        </authorList>
    </citation>
    <scope>NUCLEOTIDE SEQUENCE [LARGE SCALE GENOMIC DNA]</scope>
</reference>
<evidence type="ECO:0000256" key="8">
    <source>
        <dbReference type="ARBA" id="ARBA00022833"/>
    </source>
</evidence>
<dbReference type="InterPro" id="IPR057602">
    <property type="entry name" value="Zfn-CCCH_PARP12"/>
</dbReference>
<dbReference type="InParanoid" id="A0A4W3KJS3"/>
<dbReference type="Pfam" id="PF24356">
    <property type="entry name" value="WHD_PARP12"/>
    <property type="match status" value="1"/>
</dbReference>
<evidence type="ECO:0000256" key="5">
    <source>
        <dbReference type="ARBA" id="ARBA00022723"/>
    </source>
</evidence>
<proteinExistence type="inferred from homology"/>
<feature type="zinc finger region" description="C3H1-type" evidence="11">
    <location>
        <begin position="182"/>
        <end position="204"/>
    </location>
</feature>
<dbReference type="InterPro" id="IPR056226">
    <property type="entry name" value="WH_PARP12"/>
</dbReference>
<reference evidence="16" key="1">
    <citation type="journal article" date="2006" name="Science">
        <title>Ancient noncoding elements conserved in the human genome.</title>
        <authorList>
            <person name="Venkatesh B."/>
            <person name="Kirkness E.F."/>
            <person name="Loh Y.H."/>
            <person name="Halpern A.L."/>
            <person name="Lee A.P."/>
            <person name="Johnson J."/>
            <person name="Dandona N."/>
            <person name="Viswanathan L.D."/>
            <person name="Tay A."/>
            <person name="Venter J.C."/>
            <person name="Strausberg R.L."/>
            <person name="Brenner S."/>
        </authorList>
    </citation>
    <scope>NUCLEOTIDE SEQUENCE [LARGE SCALE GENOMIC DNA]</scope>
</reference>
<dbReference type="Gene3D" id="3.90.228.10">
    <property type="match status" value="1"/>
</dbReference>
<evidence type="ECO:0000256" key="6">
    <source>
        <dbReference type="ARBA" id="ARBA00022737"/>
    </source>
</evidence>
<feature type="domain" description="WWE" evidence="13">
    <location>
        <begin position="334"/>
        <end position="420"/>
    </location>
</feature>
<keyword evidence="3" id="KW-0963">Cytoplasm</keyword>
<dbReference type="InterPro" id="IPR000571">
    <property type="entry name" value="Znf_CCCH"/>
</dbReference>
<feature type="domain" description="PARP catalytic" evidence="14">
    <location>
        <begin position="451"/>
        <end position="648"/>
    </location>
</feature>
<organism evidence="15 16">
    <name type="scientific">Callorhinchus milii</name>
    <name type="common">Ghost shark</name>
    <dbReference type="NCBI Taxonomy" id="7868"/>
    <lineage>
        <taxon>Eukaryota</taxon>
        <taxon>Metazoa</taxon>
        <taxon>Chordata</taxon>
        <taxon>Craniata</taxon>
        <taxon>Vertebrata</taxon>
        <taxon>Chondrichthyes</taxon>
        <taxon>Holocephali</taxon>
        <taxon>Chimaeriformes</taxon>
        <taxon>Callorhinchidae</taxon>
        <taxon>Callorhinchus</taxon>
    </lineage>
</organism>
<evidence type="ECO:0000256" key="2">
    <source>
        <dbReference type="ARBA" id="ARBA00004496"/>
    </source>
</evidence>
<dbReference type="PROSITE" id="PS50918">
    <property type="entry name" value="WWE"/>
    <property type="match status" value="1"/>
</dbReference>
<dbReference type="Proteomes" id="UP000314986">
    <property type="component" value="Unassembled WGS sequence"/>
</dbReference>
<reference evidence="15" key="4">
    <citation type="submission" date="2025-08" db="UniProtKB">
        <authorList>
            <consortium name="Ensembl"/>
        </authorList>
    </citation>
    <scope>IDENTIFICATION</scope>
</reference>
<evidence type="ECO:0000256" key="10">
    <source>
        <dbReference type="ARBA" id="ARBA00024347"/>
    </source>
</evidence>
<keyword evidence="4" id="KW-0597">Phosphoprotein</keyword>
<dbReference type="GO" id="GO:0005634">
    <property type="term" value="C:nucleus"/>
    <property type="evidence" value="ECO:0007669"/>
    <property type="project" value="UniProtKB-SubCell"/>
</dbReference>
<accession>A0A4W3KJS3</accession>
<evidence type="ECO:0000256" key="7">
    <source>
        <dbReference type="ARBA" id="ARBA00022771"/>
    </source>
</evidence>
<keyword evidence="5 11" id="KW-0479">Metal-binding</keyword>
<dbReference type="Pfam" id="PF23466">
    <property type="entry name" value="WWE_4"/>
    <property type="match status" value="1"/>
</dbReference>
<dbReference type="GO" id="GO:0008270">
    <property type="term" value="F:zinc ion binding"/>
    <property type="evidence" value="ECO:0007669"/>
    <property type="project" value="UniProtKB-KW"/>
</dbReference>
<protein>
    <submittedName>
        <fullName evidence="15">Poly [ADP-ribose] polymerase 12-like</fullName>
    </submittedName>
</protein>
<evidence type="ECO:0000259" key="12">
    <source>
        <dbReference type="PROSITE" id="PS50103"/>
    </source>
</evidence>
<feature type="domain" description="C3H1-type" evidence="12">
    <location>
        <begin position="253"/>
        <end position="280"/>
    </location>
</feature>
<evidence type="ECO:0000313" key="15">
    <source>
        <dbReference type="Ensembl" id="ENSCMIP00000048470.1"/>
    </source>
</evidence>
<dbReference type="Pfam" id="PF02825">
    <property type="entry name" value="WWE"/>
    <property type="match status" value="1"/>
</dbReference>
<dbReference type="PROSITE" id="PS50103">
    <property type="entry name" value="ZF_C3H1"/>
    <property type="match status" value="3"/>
</dbReference>
<dbReference type="Pfam" id="PF00644">
    <property type="entry name" value="PARP"/>
    <property type="match status" value="1"/>
</dbReference>